<feature type="region of interest" description="Disordered" evidence="1">
    <location>
        <begin position="416"/>
        <end position="444"/>
    </location>
</feature>
<organism evidence="2 3">
    <name type="scientific">Elliptochloris bilobata</name>
    <dbReference type="NCBI Taxonomy" id="381761"/>
    <lineage>
        <taxon>Eukaryota</taxon>
        <taxon>Viridiplantae</taxon>
        <taxon>Chlorophyta</taxon>
        <taxon>core chlorophytes</taxon>
        <taxon>Trebouxiophyceae</taxon>
        <taxon>Trebouxiophyceae incertae sedis</taxon>
        <taxon>Elliptochloris clade</taxon>
        <taxon>Elliptochloris</taxon>
    </lineage>
</organism>
<feature type="region of interest" description="Disordered" evidence="1">
    <location>
        <begin position="203"/>
        <end position="226"/>
    </location>
</feature>
<sequence>MCAYIIQFLAETRCWVQKEAIPTAVQFKWSRRKVTSRWTVGWGLLEADSNTQGEAGSINAEEEPAADEARPSEAELLAELGWPWPSGPKWGMVAVGTSVEAASMENKEYQAVWRVFTMAERKETEMELRAGRWRLDPLRLPPGRLRLAILLAGDAKQAQRMQQKRRECRDAVLAACELAGAGGGAYDIVPLIDDVVKHWDAKQGEGADGHEAHKSKNWRPTYESTNEEEAVEERRFAEWQAPRHWYKGYEEEPQAAEVSDIAWPYPPKKEGEEKWPKVYAEVEAMSKCYPEFMELYRVQTREQRDEVQKGLAIGVCKLDCGKLSHGRARLARKLHDSNAWRERLQIAKRTSNCGWGLYGAILEAFDDADVDSDNFEMTPFFYQVKDAWLAEEAAGLKSLAEAARVGAAAEPLAPAPLQLDGAPQDVNATPDASQAAASADAAAPLQADAVAQDGNPAPDPGLVAAGAEQAAGDPAGGALPQPQHAGVMDAISPSPAATVDVRDLSAAAKAILEASSGPRMKPLVVRQLIICWADEPSPAGSASPGAHSMPSPEGMAEPDKAPAVAPGAPDERQPTVRVMATDANLLGSTADAPGSGSRASLGGSFSHSPQGGESRVGEAAGGLRDPAGLLPGAGCQALHALPPLHGHTVLLGGAAGGLDGAAKPTGGFDDLAAPAGEPELDGLGEAVGGQGDAAQAPAAVEVDFEWAWEQTGVVAGGIALAAGVGREFVWSPAKPALRRPL</sequence>
<feature type="region of interest" description="Disordered" evidence="1">
    <location>
        <begin position="469"/>
        <end position="490"/>
    </location>
</feature>
<reference evidence="2 3" key="1">
    <citation type="journal article" date="2024" name="Nat. Commun.">
        <title>Phylogenomics reveals the evolutionary origins of lichenization in chlorophyte algae.</title>
        <authorList>
            <person name="Puginier C."/>
            <person name="Libourel C."/>
            <person name="Otte J."/>
            <person name="Skaloud P."/>
            <person name="Haon M."/>
            <person name="Grisel S."/>
            <person name="Petersen M."/>
            <person name="Berrin J.G."/>
            <person name="Delaux P.M."/>
            <person name="Dal Grande F."/>
            <person name="Keller J."/>
        </authorList>
    </citation>
    <scope>NUCLEOTIDE SEQUENCE [LARGE SCALE GENOMIC DNA]</scope>
    <source>
        <strain evidence="2 3">SAG 245.80</strain>
    </source>
</reference>
<feature type="region of interest" description="Disordered" evidence="1">
    <location>
        <begin position="537"/>
        <end position="572"/>
    </location>
</feature>
<dbReference type="AlphaFoldDB" id="A0AAW1S4M8"/>
<feature type="compositionally biased region" description="Low complexity" evidence="1">
    <location>
        <begin position="469"/>
        <end position="478"/>
    </location>
</feature>
<gene>
    <name evidence="2" type="ORF">WJX81_003180</name>
</gene>
<proteinExistence type="predicted"/>
<feature type="compositionally biased region" description="Low complexity" evidence="1">
    <location>
        <begin position="537"/>
        <end position="552"/>
    </location>
</feature>
<feature type="compositionally biased region" description="Low complexity" evidence="1">
    <location>
        <begin position="428"/>
        <end position="444"/>
    </location>
</feature>
<feature type="region of interest" description="Disordered" evidence="1">
    <location>
        <begin position="668"/>
        <end position="694"/>
    </location>
</feature>
<name>A0AAW1S4M8_9CHLO</name>
<dbReference type="EMBL" id="JALJOU010000013">
    <property type="protein sequence ID" value="KAK9840587.1"/>
    <property type="molecule type" value="Genomic_DNA"/>
</dbReference>
<dbReference type="Proteomes" id="UP001445335">
    <property type="component" value="Unassembled WGS sequence"/>
</dbReference>
<evidence type="ECO:0000313" key="3">
    <source>
        <dbReference type="Proteomes" id="UP001445335"/>
    </source>
</evidence>
<feature type="compositionally biased region" description="Basic and acidic residues" evidence="1">
    <location>
        <begin position="203"/>
        <end position="214"/>
    </location>
</feature>
<keyword evidence="3" id="KW-1185">Reference proteome</keyword>
<protein>
    <submittedName>
        <fullName evidence="2">Uncharacterized protein</fullName>
    </submittedName>
</protein>
<feature type="region of interest" description="Disordered" evidence="1">
    <location>
        <begin position="586"/>
        <end position="623"/>
    </location>
</feature>
<comment type="caution">
    <text evidence="2">The sequence shown here is derived from an EMBL/GenBank/DDBJ whole genome shotgun (WGS) entry which is preliminary data.</text>
</comment>
<evidence type="ECO:0000256" key="1">
    <source>
        <dbReference type="SAM" id="MobiDB-lite"/>
    </source>
</evidence>
<evidence type="ECO:0000313" key="2">
    <source>
        <dbReference type="EMBL" id="KAK9840587.1"/>
    </source>
</evidence>
<accession>A0AAW1S4M8</accession>